<dbReference type="InterPro" id="IPR025893">
    <property type="entry name" value="Tocopherol_cyclase"/>
</dbReference>
<dbReference type="SUPFAM" id="SSF159245">
    <property type="entry name" value="AttH-like"/>
    <property type="match status" value="1"/>
</dbReference>
<gene>
    <name evidence="1" type="ORF">POCULU_LOCUS8162</name>
</gene>
<sequence>YHGDYISSDYFEGWYFKLVSEDKKVSLAVIPGIYKGSKSTRKTTGGKSEIHAISKRNADNHDEYSLAESHAFVLVINKDRECLYYRYYADEFKAVNTYETGAFQVTIGHNHFRHDEMVLSLPSSHLLQPTDSEYETFLSSVMADYHRLLPEENNTKRLEVVRHPHVPYSIRGVIAFENVTPLKPTMTIPSVMGIFQYVPWLECFHQIVSLDHIVHGEITFINDKFVETNVDFENGRGYIEKDWGINFPKTWIWAQSNSFAKEAGNSIQISIAEVPIVQSLYHIAGALIVVHHSSTNVTYNFSTYKLPRPHSLKVTLDPTTHIQNVYLHVSDRDNNHLEVNVWRKAGTGIPLRAPNKEHRKMVLTVEENLDAEMTVKMWNGNEGGDVKVIMDDTAVSAGLEIVGDVTKLGKEYAG</sequence>
<dbReference type="EMBL" id="CAJVPJ010002203">
    <property type="protein sequence ID" value="CAG8615529.1"/>
    <property type="molecule type" value="Genomic_DNA"/>
</dbReference>
<reference evidence="1" key="1">
    <citation type="submission" date="2021-06" db="EMBL/GenBank/DDBJ databases">
        <authorList>
            <person name="Kallberg Y."/>
            <person name="Tangrot J."/>
            <person name="Rosling A."/>
        </authorList>
    </citation>
    <scope>NUCLEOTIDE SEQUENCE</scope>
    <source>
        <strain evidence="1">IA702</strain>
    </source>
</reference>
<comment type="caution">
    <text evidence="1">The sequence shown here is derived from an EMBL/GenBank/DDBJ whole genome shotgun (WGS) entry which is preliminary data.</text>
</comment>
<dbReference type="PANTHER" id="PTHR35309:SF4">
    <property type="entry name" value="TOCOPHEROL CYCLASE"/>
    <property type="match status" value="1"/>
</dbReference>
<dbReference type="PANTHER" id="PTHR35309">
    <property type="match status" value="1"/>
</dbReference>
<dbReference type="OrthoDB" id="2118020at2759"/>
<dbReference type="Proteomes" id="UP000789572">
    <property type="component" value="Unassembled WGS sequence"/>
</dbReference>
<dbReference type="Pfam" id="PF14249">
    <property type="entry name" value="Tocopherol_cycl"/>
    <property type="match status" value="1"/>
</dbReference>
<evidence type="ECO:0000313" key="2">
    <source>
        <dbReference type="Proteomes" id="UP000789572"/>
    </source>
</evidence>
<accession>A0A9N9CTW8</accession>
<dbReference type="AlphaFoldDB" id="A0A9N9CTW8"/>
<dbReference type="GO" id="GO:0009976">
    <property type="term" value="F:tocopherol cyclase activity"/>
    <property type="evidence" value="ECO:0007669"/>
    <property type="project" value="InterPro"/>
</dbReference>
<evidence type="ECO:0000313" key="1">
    <source>
        <dbReference type="EMBL" id="CAG8615529.1"/>
    </source>
</evidence>
<proteinExistence type="predicted"/>
<keyword evidence="2" id="KW-1185">Reference proteome</keyword>
<feature type="non-terminal residue" evidence="1">
    <location>
        <position position="1"/>
    </location>
</feature>
<protein>
    <submittedName>
        <fullName evidence="1">10975_t:CDS:1</fullName>
    </submittedName>
</protein>
<organism evidence="1 2">
    <name type="scientific">Paraglomus occultum</name>
    <dbReference type="NCBI Taxonomy" id="144539"/>
    <lineage>
        <taxon>Eukaryota</taxon>
        <taxon>Fungi</taxon>
        <taxon>Fungi incertae sedis</taxon>
        <taxon>Mucoromycota</taxon>
        <taxon>Glomeromycotina</taxon>
        <taxon>Glomeromycetes</taxon>
        <taxon>Paraglomerales</taxon>
        <taxon>Paraglomeraceae</taxon>
        <taxon>Paraglomus</taxon>
    </lineage>
</organism>
<name>A0A9N9CTW8_9GLOM</name>